<keyword evidence="10 31" id="KW-0489">Methyltransferase</keyword>
<dbReference type="EC" id="2.1.1.218" evidence="5"/>
<dbReference type="GO" id="GO:0005739">
    <property type="term" value="C:mitochondrion"/>
    <property type="evidence" value="ECO:0007669"/>
    <property type="project" value="UniProtKB-SubCell"/>
</dbReference>
<evidence type="ECO:0000256" key="15">
    <source>
        <dbReference type="ARBA" id="ARBA00022946"/>
    </source>
</evidence>
<evidence type="ECO:0000313" key="31">
    <source>
        <dbReference type="EMBL" id="MBN3322673.1"/>
    </source>
</evidence>
<comment type="subcellular location">
    <subcellularLocation>
        <location evidence="3">Mitochondrion</location>
    </subcellularLocation>
    <subcellularLocation>
        <location evidence="2">Nucleus</location>
    </subcellularLocation>
</comment>
<gene>
    <name evidence="31" type="primary">Trmt10c</name>
    <name evidence="31" type="ORF">GTO95_0014235</name>
</gene>
<comment type="catalytic activity">
    <reaction evidence="26">
        <text>adenosine(9) in tRNA + S-adenosyl-L-methionine = N(1)-methyladenosine(9) in tRNA + S-adenosyl-L-homocysteine + H(+)</text>
        <dbReference type="Rhea" id="RHEA:43148"/>
        <dbReference type="Rhea" id="RHEA-COMP:10363"/>
        <dbReference type="Rhea" id="RHEA-COMP:10364"/>
        <dbReference type="ChEBI" id="CHEBI:15378"/>
        <dbReference type="ChEBI" id="CHEBI:57856"/>
        <dbReference type="ChEBI" id="CHEBI:59789"/>
        <dbReference type="ChEBI" id="CHEBI:74411"/>
        <dbReference type="ChEBI" id="CHEBI:74491"/>
        <dbReference type="EC" id="2.1.1.218"/>
    </reaction>
</comment>
<dbReference type="PANTHER" id="PTHR13563:SF5">
    <property type="entry name" value="TRNA METHYLTRANSFERASE 10 HOMOLOG C"/>
    <property type="match status" value="1"/>
</dbReference>
<feature type="region of interest" description="Disordered" evidence="29">
    <location>
        <begin position="423"/>
        <end position="444"/>
    </location>
</feature>
<dbReference type="GO" id="GO:0000049">
    <property type="term" value="F:tRNA binding"/>
    <property type="evidence" value="ECO:0007669"/>
    <property type="project" value="TreeGrafter"/>
</dbReference>
<evidence type="ECO:0000256" key="10">
    <source>
        <dbReference type="ARBA" id="ARBA00022603"/>
    </source>
</evidence>
<evidence type="ECO:0000256" key="14">
    <source>
        <dbReference type="ARBA" id="ARBA00022843"/>
    </source>
</evidence>
<feature type="region of interest" description="Disordered" evidence="29">
    <location>
        <begin position="151"/>
        <end position="175"/>
    </location>
</feature>
<evidence type="ECO:0000256" key="29">
    <source>
        <dbReference type="SAM" id="MobiDB-lite"/>
    </source>
</evidence>
<evidence type="ECO:0000256" key="7">
    <source>
        <dbReference type="ARBA" id="ARBA00014681"/>
    </source>
</evidence>
<feature type="compositionally biased region" description="Acidic residues" evidence="29">
    <location>
        <begin position="600"/>
        <end position="611"/>
    </location>
</feature>
<keyword evidence="14" id="KW-0832">Ubl conjugation</keyword>
<feature type="region of interest" description="Disordered" evidence="29">
    <location>
        <begin position="596"/>
        <end position="658"/>
    </location>
</feature>
<evidence type="ECO:0000313" key="32">
    <source>
        <dbReference type="Proteomes" id="UP000736164"/>
    </source>
</evidence>
<comment type="caution">
    <text evidence="31">The sequence shown here is derived from an EMBL/GenBank/DDBJ whole genome shotgun (WGS) entry which is preliminary data.</text>
</comment>
<dbReference type="GO" id="GO:0097745">
    <property type="term" value="P:mitochondrial tRNA 5'-end processing"/>
    <property type="evidence" value="ECO:0007669"/>
    <property type="project" value="TreeGrafter"/>
</dbReference>
<dbReference type="CDD" id="cd18102">
    <property type="entry name" value="Trm10_MRRP1"/>
    <property type="match status" value="1"/>
</dbReference>
<evidence type="ECO:0000256" key="1">
    <source>
        <dbReference type="ARBA" id="ARBA00002646"/>
    </source>
</evidence>
<dbReference type="EC" id="2.1.1.221" evidence="6"/>
<comment type="function">
    <text evidence="1">May be involved in cell cycle regulation.</text>
</comment>
<evidence type="ECO:0000256" key="13">
    <source>
        <dbReference type="ARBA" id="ARBA00022694"/>
    </source>
</evidence>
<dbReference type="PANTHER" id="PTHR13563">
    <property type="entry name" value="TRNA (GUANINE-9-) METHYLTRANSFERASE"/>
    <property type="match status" value="1"/>
</dbReference>
<proteinExistence type="predicted"/>
<dbReference type="GO" id="GO:0070131">
    <property type="term" value="P:positive regulation of mitochondrial translation"/>
    <property type="evidence" value="ECO:0007669"/>
    <property type="project" value="TreeGrafter"/>
</dbReference>
<keyword evidence="18" id="KW-0496">Mitochondrion</keyword>
<feature type="domain" description="SAM-dependent MTase TRM10-type" evidence="30">
    <location>
        <begin position="196"/>
        <end position="388"/>
    </location>
</feature>
<evidence type="ECO:0000256" key="27">
    <source>
        <dbReference type="ARBA" id="ARBA00048434"/>
    </source>
</evidence>
<evidence type="ECO:0000256" key="25">
    <source>
        <dbReference type="ARBA" id="ARBA00033019"/>
    </source>
</evidence>
<organism evidence="31 32">
    <name type="scientific">Atractosteus spatula</name>
    <name type="common">Alligator gar</name>
    <name type="synonym">Lepisosteus spatula</name>
    <dbReference type="NCBI Taxonomy" id="7917"/>
    <lineage>
        <taxon>Eukaryota</taxon>
        <taxon>Metazoa</taxon>
        <taxon>Chordata</taxon>
        <taxon>Craniata</taxon>
        <taxon>Vertebrata</taxon>
        <taxon>Euteleostomi</taxon>
        <taxon>Actinopterygii</taxon>
        <taxon>Neopterygii</taxon>
        <taxon>Holostei</taxon>
        <taxon>Semionotiformes</taxon>
        <taxon>Lepisosteidae</taxon>
        <taxon>Atractosteus</taxon>
    </lineage>
</organism>
<dbReference type="GO" id="GO:0005654">
    <property type="term" value="C:nucleoplasm"/>
    <property type="evidence" value="ECO:0007669"/>
    <property type="project" value="TreeGrafter"/>
</dbReference>
<evidence type="ECO:0000256" key="11">
    <source>
        <dbReference type="ARBA" id="ARBA00022679"/>
    </source>
</evidence>
<keyword evidence="17" id="KW-0175">Coiled coil</keyword>
<keyword evidence="16" id="KW-0007">Acetylation</keyword>
<comment type="subunit">
    <text evidence="4">Interacts with UHRF2/NIRF.</text>
</comment>
<dbReference type="GO" id="GO:0032259">
    <property type="term" value="P:methylation"/>
    <property type="evidence" value="ECO:0007669"/>
    <property type="project" value="UniProtKB-KW"/>
</dbReference>
<evidence type="ECO:0000256" key="8">
    <source>
        <dbReference type="ARBA" id="ARBA00022059"/>
    </source>
</evidence>
<evidence type="ECO:0000256" key="9">
    <source>
        <dbReference type="ARBA" id="ARBA00022553"/>
    </source>
</evidence>
<keyword evidence="19" id="KW-0539">Nucleus</keyword>
<evidence type="ECO:0000256" key="19">
    <source>
        <dbReference type="ARBA" id="ARBA00023242"/>
    </source>
</evidence>
<feature type="region of interest" description="Disordered" evidence="29">
    <location>
        <begin position="507"/>
        <end position="566"/>
    </location>
</feature>
<feature type="compositionally biased region" description="Polar residues" evidence="29">
    <location>
        <begin position="625"/>
        <end position="635"/>
    </location>
</feature>
<dbReference type="InterPro" id="IPR007356">
    <property type="entry name" value="tRNA_m1G_MeTrfase_euk"/>
</dbReference>
<dbReference type="Gene3D" id="3.40.1280.30">
    <property type="match status" value="1"/>
</dbReference>
<feature type="non-terminal residue" evidence="31">
    <location>
        <position position="658"/>
    </location>
</feature>
<dbReference type="InterPro" id="IPR029169">
    <property type="entry name" value="PCNP"/>
</dbReference>
<evidence type="ECO:0000256" key="6">
    <source>
        <dbReference type="ARBA" id="ARBA00012797"/>
    </source>
</evidence>
<keyword evidence="13" id="KW-0819">tRNA processing</keyword>
<evidence type="ECO:0000256" key="20">
    <source>
        <dbReference type="ARBA" id="ARBA00023306"/>
    </source>
</evidence>
<evidence type="ECO:0000256" key="4">
    <source>
        <dbReference type="ARBA" id="ARBA00011097"/>
    </source>
</evidence>
<evidence type="ECO:0000259" key="30">
    <source>
        <dbReference type="PROSITE" id="PS51675"/>
    </source>
</evidence>
<dbReference type="AlphaFoldDB" id="A0A8J7TG70"/>
<comment type="catalytic activity">
    <reaction evidence="28">
        <text>an adenosine in mRNA + S-adenosyl-L-methionine = an N(1)-methyladenosine in mRNA + S-adenosyl-L-homocysteine + H(+)</text>
        <dbReference type="Rhea" id="RHEA:55392"/>
        <dbReference type="Rhea" id="RHEA-COMP:12414"/>
        <dbReference type="Rhea" id="RHEA-COMP:12415"/>
        <dbReference type="ChEBI" id="CHEBI:15378"/>
        <dbReference type="ChEBI" id="CHEBI:57856"/>
        <dbReference type="ChEBI" id="CHEBI:59789"/>
        <dbReference type="ChEBI" id="CHEBI:74411"/>
        <dbReference type="ChEBI" id="CHEBI:74491"/>
    </reaction>
</comment>
<evidence type="ECO:0000256" key="28">
    <source>
        <dbReference type="ARBA" id="ARBA00048481"/>
    </source>
</evidence>
<evidence type="ECO:0000256" key="12">
    <source>
        <dbReference type="ARBA" id="ARBA00022691"/>
    </source>
</evidence>
<keyword evidence="9" id="KW-0597">Phosphoprotein</keyword>
<keyword evidence="32" id="KW-1185">Reference proteome</keyword>
<evidence type="ECO:0000256" key="2">
    <source>
        <dbReference type="ARBA" id="ARBA00004123"/>
    </source>
</evidence>
<dbReference type="PROSITE" id="PS51675">
    <property type="entry name" value="SAM_MT_TRM10"/>
    <property type="match status" value="1"/>
</dbReference>
<keyword evidence="11" id="KW-0808">Transferase</keyword>
<dbReference type="GO" id="GO:0160106">
    <property type="term" value="F:tRNA (adenine(9)-N1)-methyltransferase activity"/>
    <property type="evidence" value="ECO:0007669"/>
    <property type="project" value="UniProtKB-EC"/>
</dbReference>
<accession>A0A8J7TG70</accession>
<keyword evidence="15" id="KW-0809">Transit peptide</keyword>
<dbReference type="FunFam" id="3.40.1280.30:FF:000003">
    <property type="entry name" value="tRNA methyltransferase 10C, mitochondrial RNase P subunit"/>
    <property type="match status" value="1"/>
</dbReference>
<evidence type="ECO:0000256" key="17">
    <source>
        <dbReference type="ARBA" id="ARBA00023054"/>
    </source>
</evidence>
<evidence type="ECO:0000256" key="23">
    <source>
        <dbReference type="ARBA" id="ARBA00030623"/>
    </source>
</evidence>
<dbReference type="InterPro" id="IPR038459">
    <property type="entry name" value="MT_TRM10-typ_sf"/>
</dbReference>
<evidence type="ECO:0000256" key="5">
    <source>
        <dbReference type="ARBA" id="ARBA00012794"/>
    </source>
</evidence>
<dbReference type="GO" id="GO:0016567">
    <property type="term" value="P:protein ubiquitination"/>
    <property type="evidence" value="ECO:0007669"/>
    <property type="project" value="InterPro"/>
</dbReference>
<evidence type="ECO:0000256" key="26">
    <source>
        <dbReference type="ARBA" id="ARBA00048278"/>
    </source>
</evidence>
<name>A0A8J7TG70_ATRSP</name>
<evidence type="ECO:0000256" key="21">
    <source>
        <dbReference type="ARBA" id="ARBA00029727"/>
    </source>
</evidence>
<keyword evidence="12" id="KW-0949">S-adenosyl-L-methionine</keyword>
<dbReference type="Proteomes" id="UP000736164">
    <property type="component" value="Unassembled WGS sequence"/>
</dbReference>
<dbReference type="Pfam" id="PF15473">
    <property type="entry name" value="PCNP"/>
    <property type="match status" value="1"/>
</dbReference>
<protein>
    <recommendedName>
        <fullName evidence="8">PEST proteolytic signal-containing nuclear protein</fullName>
        <ecNumber evidence="5">2.1.1.218</ecNumber>
        <ecNumber evidence="6">2.1.1.221</ecNumber>
    </recommendedName>
    <alternativeName>
        <fullName evidence="23">Mitochondrial ribonuclease P protein 1</fullName>
    </alternativeName>
    <alternativeName>
        <fullName evidence="22">RNA (guanine-9-)-methyltransferase domain-containing protein 1</fullName>
    </alternativeName>
    <alternativeName>
        <fullName evidence="24">mRNA methyladenosine-N(1)-methyltransferase</fullName>
    </alternativeName>
    <alternativeName>
        <fullName evidence="25">tRNA (adenine(9)-N(1))-methyltransferase</fullName>
    </alternativeName>
    <alternativeName>
        <fullName evidence="21">tRNA (guanine(9)-N(1))-methyltransferase</fullName>
    </alternativeName>
    <alternativeName>
        <fullName evidence="7">tRNA methyltransferase 10 homolog C</fullName>
    </alternativeName>
</protein>
<evidence type="ECO:0000256" key="24">
    <source>
        <dbReference type="ARBA" id="ARBA00031759"/>
    </source>
</evidence>
<feature type="compositionally biased region" description="Basic and acidic residues" evidence="29">
    <location>
        <begin position="640"/>
        <end position="658"/>
    </location>
</feature>
<reference evidence="31" key="1">
    <citation type="journal article" date="2021" name="Cell">
        <title>Tracing the genetic footprints of vertebrate landing in non-teleost ray-finned fishes.</title>
        <authorList>
            <person name="Bi X."/>
            <person name="Wang K."/>
            <person name="Yang L."/>
            <person name="Pan H."/>
            <person name="Jiang H."/>
            <person name="Wei Q."/>
            <person name="Fang M."/>
            <person name="Yu H."/>
            <person name="Zhu C."/>
            <person name="Cai Y."/>
            <person name="He Y."/>
            <person name="Gan X."/>
            <person name="Zeng H."/>
            <person name="Yu D."/>
            <person name="Zhu Y."/>
            <person name="Jiang H."/>
            <person name="Qiu Q."/>
            <person name="Yang H."/>
            <person name="Zhang Y.E."/>
            <person name="Wang W."/>
            <person name="Zhu M."/>
            <person name="He S."/>
            <person name="Zhang G."/>
        </authorList>
    </citation>
    <scope>NUCLEOTIDE SEQUENCE</scope>
    <source>
        <strain evidence="31">Allg_001</strain>
    </source>
</reference>
<keyword evidence="20" id="KW-0131">Cell cycle</keyword>
<evidence type="ECO:0000256" key="16">
    <source>
        <dbReference type="ARBA" id="ARBA00022990"/>
    </source>
</evidence>
<feature type="non-terminal residue" evidence="31">
    <location>
        <position position="1"/>
    </location>
</feature>
<feature type="compositionally biased region" description="Basic and acidic residues" evidence="29">
    <location>
        <begin position="155"/>
        <end position="168"/>
    </location>
</feature>
<dbReference type="EMBL" id="JAAWVO010060888">
    <property type="protein sequence ID" value="MBN3322673.1"/>
    <property type="molecule type" value="Genomic_DNA"/>
</dbReference>
<dbReference type="InterPro" id="IPR028564">
    <property type="entry name" value="MT_TRM10-typ"/>
</dbReference>
<dbReference type="InterPro" id="IPR025812">
    <property type="entry name" value="Trm10_C_MTase_dom"/>
</dbReference>
<evidence type="ECO:0000256" key="22">
    <source>
        <dbReference type="ARBA" id="ARBA00029803"/>
    </source>
</evidence>
<comment type="catalytic activity">
    <reaction evidence="27">
        <text>guanosine(9) in tRNA + S-adenosyl-L-methionine = N(1)-methylguanosine(9) in tRNA + S-adenosyl-L-homocysteine + H(+)</text>
        <dbReference type="Rhea" id="RHEA:43156"/>
        <dbReference type="Rhea" id="RHEA-COMP:10367"/>
        <dbReference type="Rhea" id="RHEA-COMP:10368"/>
        <dbReference type="ChEBI" id="CHEBI:15378"/>
        <dbReference type="ChEBI" id="CHEBI:57856"/>
        <dbReference type="ChEBI" id="CHEBI:59789"/>
        <dbReference type="ChEBI" id="CHEBI:73542"/>
        <dbReference type="ChEBI" id="CHEBI:74269"/>
        <dbReference type="EC" id="2.1.1.221"/>
    </reaction>
</comment>
<evidence type="ECO:0000256" key="3">
    <source>
        <dbReference type="ARBA" id="ARBA00004173"/>
    </source>
</evidence>
<evidence type="ECO:0000256" key="18">
    <source>
        <dbReference type="ARBA" id="ARBA00023128"/>
    </source>
</evidence>
<sequence length="658" mass="73002">MKLLKPQFLSVVSRCCVPWMPALAGRRAGWLQRPCGPPAPCRALSASWGLHKEASPPKGGTAEGLDLGAWKAVARSEAQGGAFPEAGGQEGEPSPLQASRELVEMWRQAGKLVPEHLAEDELRAFGELPTKSARKKYLKYLAIKEGHKKARKEKKASERAAKVSCRDPEMEEEPSGGRLRNTFLLQFWQRSMDALYNWRAAQAMQFGQPLVFDMSYEQHMSRREVDNTVSQLLECEGWNRRSADPFHLYFCHLRPGSAYLQELARRYGPAWERLLVTATEQPHVDLFPRDRLVYLTADSPHVLRAFDHNKVYIVGAMVDKSIQTGLSLANAKRLKLATARLPLDEYLQWEMGAKNLTLDQVIRILLTMKDTGKWEEALRFVPSRKHDGFYEAQRQTQQCGRSGVSLNKQRTFVRQEAFQPRARAAFKGSKSGETASRAKTKKSWRRAGARALSVGPDIAQAQHPGPFRKSGGSWAGLGEGWRDVGSVSRVWGYVSQTPGIENCWRFYGPEEKGGKGVKTKTVSSSNGGGSNTRSADKRSAEEAAGDSMVQPAPPKVSKIGLGSQAVKKPAPISIKLGASKPKESAPVLPAKKPALAAVFNEDEDSEPEEMPPEAKMRMKNIGRDTPTSAGPNSFNKGKHGFSDHQKLWERKLKTHTDK</sequence>
<dbReference type="GO" id="GO:0052905">
    <property type="term" value="F:tRNA (guanosine(9)-N1)-methyltransferase activity"/>
    <property type="evidence" value="ECO:0007669"/>
    <property type="project" value="UniProtKB-EC"/>
</dbReference>